<accession>A0ABU0LDV8</accession>
<dbReference type="SUPFAM" id="SSF50037">
    <property type="entry name" value="C-terminal domain of transcriptional repressors"/>
    <property type="match status" value="1"/>
</dbReference>
<evidence type="ECO:0000313" key="3">
    <source>
        <dbReference type="EMBL" id="MDQ0505330.1"/>
    </source>
</evidence>
<dbReference type="Proteomes" id="UP001241747">
    <property type="component" value="Unassembled WGS sequence"/>
</dbReference>
<keyword evidence="1" id="KW-0408">Iron</keyword>
<organism evidence="3 4">
    <name type="scientific">Xanthobacter agilis</name>
    <dbReference type="NCBI Taxonomy" id="47492"/>
    <lineage>
        <taxon>Bacteria</taxon>
        <taxon>Pseudomonadati</taxon>
        <taxon>Pseudomonadota</taxon>
        <taxon>Alphaproteobacteria</taxon>
        <taxon>Hyphomicrobiales</taxon>
        <taxon>Xanthobacteraceae</taxon>
        <taxon>Xanthobacter</taxon>
    </lineage>
</organism>
<evidence type="ECO:0000259" key="2">
    <source>
        <dbReference type="SMART" id="SM00899"/>
    </source>
</evidence>
<dbReference type="InterPro" id="IPR008988">
    <property type="entry name" value="Transcriptional_repressor_C"/>
</dbReference>
<gene>
    <name evidence="3" type="ORF">QOZ94_002126</name>
</gene>
<protein>
    <submittedName>
        <fullName evidence="3">Ferrous iron transport protein A</fullName>
    </submittedName>
</protein>
<evidence type="ECO:0000313" key="4">
    <source>
        <dbReference type="Proteomes" id="UP001241747"/>
    </source>
</evidence>
<dbReference type="RefSeq" id="WP_237344500.1">
    <property type="nucleotide sequence ID" value="NZ_JABWGX010000004.1"/>
</dbReference>
<evidence type="ECO:0000256" key="1">
    <source>
        <dbReference type="ARBA" id="ARBA00023004"/>
    </source>
</evidence>
<sequence length="92" mass="9744">MHDAAMTLSADGEVVTLASLEPGESGIVAGVLAGVFENGLSIRLRALGVTVSREVFMVRKGWFGGPFVVRAGKATEIAIRRTEATLVMVRRS</sequence>
<feature type="domain" description="Ferrous iron transporter FeoA-like" evidence="2">
    <location>
        <begin position="15"/>
        <end position="91"/>
    </location>
</feature>
<keyword evidence="4" id="KW-1185">Reference proteome</keyword>
<dbReference type="InterPro" id="IPR007167">
    <property type="entry name" value="Fe-transptr_FeoA-like"/>
</dbReference>
<dbReference type="InterPro" id="IPR038157">
    <property type="entry name" value="FeoA_core_dom"/>
</dbReference>
<dbReference type="SMART" id="SM00899">
    <property type="entry name" value="FeoA"/>
    <property type="match status" value="1"/>
</dbReference>
<proteinExistence type="predicted"/>
<name>A0ABU0LDV8_XANAG</name>
<reference evidence="3 4" key="1">
    <citation type="submission" date="2023-07" db="EMBL/GenBank/DDBJ databases">
        <title>Genomic Encyclopedia of Type Strains, Phase IV (KMG-IV): sequencing the most valuable type-strain genomes for metagenomic binning, comparative biology and taxonomic classification.</title>
        <authorList>
            <person name="Goeker M."/>
        </authorList>
    </citation>
    <scope>NUCLEOTIDE SEQUENCE [LARGE SCALE GENOMIC DNA]</scope>
    <source>
        <strain evidence="3 4">DSM 3770</strain>
    </source>
</reference>
<dbReference type="EMBL" id="JAUSVY010000004">
    <property type="protein sequence ID" value="MDQ0505330.1"/>
    <property type="molecule type" value="Genomic_DNA"/>
</dbReference>
<dbReference type="Pfam" id="PF04023">
    <property type="entry name" value="FeoA"/>
    <property type="match status" value="1"/>
</dbReference>
<comment type="caution">
    <text evidence="3">The sequence shown here is derived from an EMBL/GenBank/DDBJ whole genome shotgun (WGS) entry which is preliminary data.</text>
</comment>
<dbReference type="Gene3D" id="2.30.30.90">
    <property type="match status" value="1"/>
</dbReference>